<dbReference type="Gene3D" id="3.30.70.1620">
    <property type="match status" value="1"/>
</dbReference>
<dbReference type="GO" id="GO:0005694">
    <property type="term" value="C:chromosome"/>
    <property type="evidence" value="ECO:0007669"/>
    <property type="project" value="InterPro"/>
</dbReference>
<dbReference type="HAMAP" id="MF_01894">
    <property type="entry name" value="Smc_prok"/>
    <property type="match status" value="1"/>
</dbReference>
<dbReference type="SMART" id="SM00968">
    <property type="entry name" value="SMC_hinge"/>
    <property type="match status" value="1"/>
</dbReference>
<comment type="function">
    <text evidence="7">Required for chromosome condensation and partitioning.</text>
</comment>
<keyword evidence="4 7" id="KW-0067">ATP-binding</keyword>
<dbReference type="GO" id="GO:0016887">
    <property type="term" value="F:ATP hydrolysis activity"/>
    <property type="evidence" value="ECO:0007669"/>
    <property type="project" value="InterPro"/>
</dbReference>
<feature type="coiled-coil region" evidence="7">
    <location>
        <begin position="1000"/>
        <end position="1027"/>
    </location>
</feature>
<dbReference type="GO" id="GO:0006260">
    <property type="term" value="P:DNA replication"/>
    <property type="evidence" value="ECO:0007669"/>
    <property type="project" value="UniProtKB-UniRule"/>
</dbReference>
<gene>
    <name evidence="7 9" type="primary">smc</name>
    <name evidence="9" type="ORF">MFMK1_002031</name>
</gene>
<protein>
    <recommendedName>
        <fullName evidence="7">Chromosome partition protein Smc</fullName>
    </recommendedName>
</protein>
<evidence type="ECO:0000313" key="9">
    <source>
        <dbReference type="EMBL" id="WRO22206.1"/>
    </source>
</evidence>
<dbReference type="NCBIfam" id="TIGR02168">
    <property type="entry name" value="SMC_prok_B"/>
    <property type="match status" value="1"/>
</dbReference>
<dbReference type="RefSeq" id="WP_366921625.1">
    <property type="nucleotide sequence ID" value="NZ_CP121694.1"/>
</dbReference>
<evidence type="ECO:0000256" key="1">
    <source>
        <dbReference type="ARBA" id="ARBA00004496"/>
    </source>
</evidence>
<keyword evidence="3 7" id="KW-0547">Nucleotide-binding</keyword>
<dbReference type="GO" id="GO:0005737">
    <property type="term" value="C:cytoplasm"/>
    <property type="evidence" value="ECO:0007669"/>
    <property type="project" value="UniProtKB-SubCell"/>
</dbReference>
<dbReference type="GO" id="GO:0030261">
    <property type="term" value="P:chromosome condensation"/>
    <property type="evidence" value="ECO:0007669"/>
    <property type="project" value="InterPro"/>
</dbReference>
<dbReference type="Pfam" id="PF06470">
    <property type="entry name" value="SMC_hinge"/>
    <property type="match status" value="1"/>
</dbReference>
<dbReference type="InterPro" id="IPR003395">
    <property type="entry name" value="RecF/RecN/SMC_N"/>
</dbReference>
<evidence type="ECO:0000256" key="5">
    <source>
        <dbReference type="ARBA" id="ARBA00023054"/>
    </source>
</evidence>
<evidence type="ECO:0000313" key="10">
    <source>
        <dbReference type="Proteomes" id="UP001329915"/>
    </source>
</evidence>
<dbReference type="FunFam" id="3.40.50.300:FF:000901">
    <property type="entry name" value="Chromosome partition protein Smc"/>
    <property type="match status" value="1"/>
</dbReference>
<dbReference type="Gene3D" id="3.40.50.300">
    <property type="entry name" value="P-loop containing nucleotide triphosphate hydrolases"/>
    <property type="match status" value="2"/>
</dbReference>
<dbReference type="EMBL" id="CP121694">
    <property type="protein sequence ID" value="WRO22206.1"/>
    <property type="molecule type" value="Genomic_DNA"/>
</dbReference>
<dbReference type="GO" id="GO:0005524">
    <property type="term" value="F:ATP binding"/>
    <property type="evidence" value="ECO:0007669"/>
    <property type="project" value="UniProtKB-UniRule"/>
</dbReference>
<dbReference type="InterPro" id="IPR010935">
    <property type="entry name" value="SMC_hinge"/>
</dbReference>
<dbReference type="InterPro" id="IPR036277">
    <property type="entry name" value="SMC_hinge_sf"/>
</dbReference>
<dbReference type="FunFam" id="3.40.50.300:FF:000984">
    <property type="entry name" value="Chromosome partition protein Smc"/>
    <property type="match status" value="1"/>
</dbReference>
<organism evidence="9 10">
    <name type="scientific">Metallumcola ferriviriculae</name>
    <dbReference type="NCBI Taxonomy" id="3039180"/>
    <lineage>
        <taxon>Bacteria</taxon>
        <taxon>Bacillati</taxon>
        <taxon>Bacillota</taxon>
        <taxon>Clostridia</taxon>
        <taxon>Neomoorellales</taxon>
        <taxon>Desulfitibacteraceae</taxon>
        <taxon>Metallumcola</taxon>
    </lineage>
</organism>
<name>A0AAU0UPS8_9FIRM</name>
<feature type="binding site" evidence="7">
    <location>
        <begin position="32"/>
        <end position="39"/>
    </location>
    <ligand>
        <name>ATP</name>
        <dbReference type="ChEBI" id="CHEBI:30616"/>
    </ligand>
</feature>
<dbReference type="AlphaFoldDB" id="A0AAU0UPS8"/>
<dbReference type="GO" id="GO:0007059">
    <property type="term" value="P:chromosome segregation"/>
    <property type="evidence" value="ECO:0007669"/>
    <property type="project" value="UniProtKB-UniRule"/>
</dbReference>
<dbReference type="Gene3D" id="6.10.140.1720">
    <property type="match status" value="1"/>
</dbReference>
<keyword evidence="6 7" id="KW-0238">DNA-binding</keyword>
<keyword evidence="5 7" id="KW-0175">Coiled coil</keyword>
<dbReference type="InterPro" id="IPR024704">
    <property type="entry name" value="SMC"/>
</dbReference>
<feature type="coiled-coil region" evidence="7">
    <location>
        <begin position="423"/>
        <end position="492"/>
    </location>
</feature>
<dbReference type="Pfam" id="PF02463">
    <property type="entry name" value="SMC_N"/>
    <property type="match status" value="1"/>
</dbReference>
<keyword evidence="10" id="KW-1185">Reference proteome</keyword>
<feature type="coiled-coil region" evidence="7">
    <location>
        <begin position="234"/>
        <end position="373"/>
    </location>
</feature>
<feature type="domain" description="SMC hinge" evidence="8">
    <location>
        <begin position="525"/>
        <end position="643"/>
    </location>
</feature>
<dbReference type="Gene3D" id="1.20.1060.20">
    <property type="match status" value="1"/>
</dbReference>
<dbReference type="SUPFAM" id="SSF75553">
    <property type="entry name" value="Smc hinge domain"/>
    <property type="match status" value="1"/>
</dbReference>
<dbReference type="KEGG" id="dbc:MFMK1_002031"/>
<evidence type="ECO:0000256" key="7">
    <source>
        <dbReference type="HAMAP-Rule" id="MF_01894"/>
    </source>
</evidence>
<dbReference type="GO" id="GO:0003677">
    <property type="term" value="F:DNA binding"/>
    <property type="evidence" value="ECO:0007669"/>
    <property type="project" value="UniProtKB-UniRule"/>
</dbReference>
<proteinExistence type="inferred from homology"/>
<comment type="subcellular location">
    <subcellularLocation>
        <location evidence="1 7">Cytoplasm</location>
    </subcellularLocation>
</comment>
<evidence type="ECO:0000256" key="3">
    <source>
        <dbReference type="ARBA" id="ARBA00022741"/>
    </source>
</evidence>
<reference evidence="9 10" key="1">
    <citation type="submission" date="2023-04" db="EMBL/GenBank/DDBJ databases">
        <authorList>
            <person name="Hsu D."/>
        </authorList>
    </citation>
    <scope>NUCLEOTIDE SEQUENCE [LARGE SCALE GENOMIC DNA]</scope>
    <source>
        <strain evidence="9 10">MK1</strain>
    </source>
</reference>
<keyword evidence="2 7" id="KW-0963">Cytoplasm</keyword>
<feature type="coiled-coil region" evidence="7">
    <location>
        <begin position="762"/>
        <end position="950"/>
    </location>
</feature>
<dbReference type="Proteomes" id="UP001329915">
    <property type="component" value="Chromosome"/>
</dbReference>
<dbReference type="SUPFAM" id="SSF52540">
    <property type="entry name" value="P-loop containing nucleoside triphosphate hydrolases"/>
    <property type="match status" value="2"/>
</dbReference>
<evidence type="ECO:0000256" key="6">
    <source>
        <dbReference type="ARBA" id="ARBA00023125"/>
    </source>
</evidence>
<dbReference type="InterPro" id="IPR027417">
    <property type="entry name" value="P-loop_NTPase"/>
</dbReference>
<comment type="similarity">
    <text evidence="7">Belongs to the SMC family.</text>
</comment>
<accession>A0AAU0UPS8</accession>
<dbReference type="PIRSF" id="PIRSF005719">
    <property type="entry name" value="SMC"/>
    <property type="match status" value="1"/>
</dbReference>
<dbReference type="CDD" id="cd03278">
    <property type="entry name" value="ABC_SMC_barmotin"/>
    <property type="match status" value="2"/>
</dbReference>
<evidence type="ECO:0000259" key="8">
    <source>
        <dbReference type="SMART" id="SM00968"/>
    </source>
</evidence>
<dbReference type="GO" id="GO:0007062">
    <property type="term" value="P:sister chromatid cohesion"/>
    <property type="evidence" value="ECO:0007669"/>
    <property type="project" value="InterPro"/>
</dbReference>
<dbReference type="PANTHER" id="PTHR43977">
    <property type="entry name" value="STRUCTURAL MAINTENANCE OF CHROMOSOMES PROTEIN 3"/>
    <property type="match status" value="1"/>
</dbReference>
<comment type="domain">
    <text evidence="7">Contains large globular domains required for ATP hydrolysis at each terminus and a third globular domain forming a flexible hinge near the middle of the molecule. These domains are separated by coiled-coil structures.</text>
</comment>
<sequence length="1191" mass="134924">MYLKQLQIKGFKSFANKTIMEFSPGITAVVGPNGSGKSNIADAVRWVLGEQSARSLRGNKMEDVIFAGSKERKPVGMAQVSLVLNNEDGNLPLDFNEVDITRRVFRSGESEFLINKTPCRLKDIHELFMDSGVGKESFSIIGQGKVEEILNSKPEDRRSLLEEAAGISKYRYRQQQAAKKLDRTEQSIERLQDLVQEIESQLGPLGEQASRAEQYQSLKSKHDKLEIKGAVVEIGKLQEKLDQTGQQREQLLLEVKEGEAQNNLMEADLEQNKLNLKQLEEKISEIQQRLYRQEQELQHLEASMGIEKEKRQNGSQRIDQLSQEKERLQEKKGRLEELIAGIREKQQGIADQLKKVFSEVTETENNYQQLIDQFSTGAVNAENLKNEIFDMLHKESSVKNELARQDQNRRNYGVQEQRFLKQRSELQNKLTEKKKALADIEERMASEGKKVDNFRQKLMDLDEIIVTLGRELEQQELQRRQVEIEISKKANRLEALQGLSKGYDGFYRGVRKVLQAHEKQQQGLTGICGAVAQLFVVPERYELAIETALGAAAQNIVVNNDTDAQSAIQFLKSNNSGRATFLPLDTVRPRLLSGKLSGIVSMAGIIGVAKDLANAPERYQPILDHLLGSVIIAEDMRSAVTAARKYGFKMKIVTLEGEVVNAGGAMTGGSSSPKESGLIRREGEINRLQKSLGKLQGQFKQINDQMIREQQKLAGFNGQETELKELIEERLKEQDILERSAVTLTKEIDNLVEVSTGLEWEEAQLSEDLSSIEAQETELKEKLSRLEQQRTSKEQDLASLTEANRNLESRKSTISEIITGKKVKMAALEQQEQSVNNDINQQERLLNDVIVDMAAKNSESERLVQQNQLINQKLENFSKESKELALLLEKLHEAELGLKEQKNECKINIEQLEETIKFNNKSLQQQQIELNQKEIKLAKWETEKENYCARLWENHQMSYEQALLDQDDELEVRGLTTRLRSLRQEMQALGTVNIGAIEEYQRVSERYEFLTKQLSDLREAKNSLNKVIFEMQSIMKARFGKTFNRVNQYFTEMFSTMFGGGTAELRLTEAEDVLEAGIDIIAQPPGKKLSHLSLLSGGEKALTAIALLFAILKYRPSPFCLLDEIDASLDETNVDRFTDVLKGFAVNTQFIVISHRQGTMEGADDLYGVTMENTGTSKLVSVKLERSGRVS</sequence>
<feature type="coiled-coil region" evidence="7">
    <location>
        <begin position="174"/>
        <end position="201"/>
    </location>
</feature>
<comment type="subunit">
    <text evidence="7">Homodimer.</text>
</comment>
<evidence type="ECO:0000256" key="4">
    <source>
        <dbReference type="ARBA" id="ARBA00022840"/>
    </source>
</evidence>
<evidence type="ECO:0000256" key="2">
    <source>
        <dbReference type="ARBA" id="ARBA00022490"/>
    </source>
</evidence>
<dbReference type="InterPro" id="IPR011890">
    <property type="entry name" value="SMC_prok"/>
</dbReference>